<proteinExistence type="predicted"/>
<evidence type="ECO:0000313" key="2">
    <source>
        <dbReference type="Proteomes" id="UP000053732"/>
    </source>
</evidence>
<organism evidence="1 2">
    <name type="scientific">Penicillium camemberti (strain FM 013)</name>
    <dbReference type="NCBI Taxonomy" id="1429867"/>
    <lineage>
        <taxon>Eukaryota</taxon>
        <taxon>Fungi</taxon>
        <taxon>Dikarya</taxon>
        <taxon>Ascomycota</taxon>
        <taxon>Pezizomycotina</taxon>
        <taxon>Eurotiomycetes</taxon>
        <taxon>Eurotiomycetidae</taxon>
        <taxon>Eurotiales</taxon>
        <taxon>Aspergillaceae</taxon>
        <taxon>Penicillium</taxon>
    </lineage>
</organism>
<keyword evidence="2" id="KW-1185">Reference proteome</keyword>
<accession>A0A0G4PKH4</accession>
<dbReference type="Proteomes" id="UP000053732">
    <property type="component" value="Unassembled WGS sequence"/>
</dbReference>
<evidence type="ECO:0000313" key="1">
    <source>
        <dbReference type="EMBL" id="CRL26839.1"/>
    </source>
</evidence>
<dbReference type="AlphaFoldDB" id="A0A0G4PKH4"/>
<protein>
    <submittedName>
        <fullName evidence="1">Str. FM013</fullName>
    </submittedName>
</protein>
<sequence>MDLPRLEIPTSGGPWRARPTPSLGRQACLGGIMHLDRYGSSSRDCNCCCRLSRCRGGSGGTTGGSHHEPPWYYACANSCASQVHEDSLEEVDETRKLPIASGIHFVAVAKRAGLFGWVITAQEITMIDDNGQKIVSRW</sequence>
<gene>
    <name evidence="1" type="ORF">PCAMFM013_S019g000256</name>
</gene>
<dbReference type="EMBL" id="HG793152">
    <property type="protein sequence ID" value="CRL26839.1"/>
    <property type="molecule type" value="Genomic_DNA"/>
</dbReference>
<reference evidence="1 2" key="1">
    <citation type="journal article" date="2014" name="Nat. Commun.">
        <title>Multiple recent horizontal transfers of a large genomic region in cheese making fungi.</title>
        <authorList>
            <person name="Cheeseman K."/>
            <person name="Ropars J."/>
            <person name="Renault P."/>
            <person name="Dupont J."/>
            <person name="Gouzy J."/>
            <person name="Branca A."/>
            <person name="Abraham A.L."/>
            <person name="Ceppi M."/>
            <person name="Conseiller E."/>
            <person name="Debuchy R."/>
            <person name="Malagnac F."/>
            <person name="Goarin A."/>
            <person name="Silar P."/>
            <person name="Lacoste S."/>
            <person name="Sallet E."/>
            <person name="Bensimon A."/>
            <person name="Giraud T."/>
            <person name="Brygoo Y."/>
        </authorList>
    </citation>
    <scope>NUCLEOTIDE SEQUENCE [LARGE SCALE GENOMIC DNA]</scope>
    <source>
        <strain evidence="2">FM 013</strain>
    </source>
</reference>
<name>A0A0G4PKH4_PENC3</name>